<evidence type="ECO:0000313" key="1">
    <source>
        <dbReference type="EMBL" id="PZX48257.1"/>
    </source>
</evidence>
<gene>
    <name evidence="1" type="ORF">LY56_00409</name>
</gene>
<proteinExistence type="predicted"/>
<sequence>MHDVGMTDEPEHSLSGVLDGTVDPAVLELLRAGIPIYYFDKVLDSIVEERPDGTVWRVELGPGARVSYMDDHPIRHGN</sequence>
<dbReference type="Proteomes" id="UP000249364">
    <property type="component" value="Unassembled WGS sequence"/>
</dbReference>
<protein>
    <submittedName>
        <fullName evidence="1">Uncharacterized protein</fullName>
    </submittedName>
</protein>
<reference evidence="1 2" key="1">
    <citation type="submission" date="2018-06" db="EMBL/GenBank/DDBJ databases">
        <title>Genomic Encyclopedia of Archaeal and Bacterial Type Strains, Phase II (KMG-II): from individual species to whole genera.</title>
        <authorList>
            <person name="Goeker M."/>
        </authorList>
    </citation>
    <scope>NUCLEOTIDE SEQUENCE [LARGE SCALE GENOMIC DNA]</scope>
    <source>
        <strain evidence="1 2">DSM 13087</strain>
    </source>
</reference>
<evidence type="ECO:0000313" key="2">
    <source>
        <dbReference type="Proteomes" id="UP000249364"/>
    </source>
</evidence>
<name>A0A2W7QX74_9RHOB</name>
<dbReference type="AlphaFoldDB" id="A0A2W7QX74"/>
<accession>A0A2W7QX74</accession>
<keyword evidence="2" id="KW-1185">Reference proteome</keyword>
<comment type="caution">
    <text evidence="1">The sequence shown here is derived from an EMBL/GenBank/DDBJ whole genome shotgun (WGS) entry which is preliminary data.</text>
</comment>
<dbReference type="RefSeq" id="WP_111361112.1">
    <property type="nucleotide sequence ID" value="NZ_MEHT01000009.1"/>
</dbReference>
<dbReference type="EMBL" id="QKZQ01000001">
    <property type="protein sequence ID" value="PZX48257.1"/>
    <property type="molecule type" value="Genomic_DNA"/>
</dbReference>
<organism evidence="1 2">
    <name type="scientific">Roseinatronobacter thiooxidans</name>
    <dbReference type="NCBI Taxonomy" id="121821"/>
    <lineage>
        <taxon>Bacteria</taxon>
        <taxon>Pseudomonadati</taxon>
        <taxon>Pseudomonadota</taxon>
        <taxon>Alphaproteobacteria</taxon>
        <taxon>Rhodobacterales</taxon>
        <taxon>Paracoccaceae</taxon>
        <taxon>Roseinatronobacter</taxon>
    </lineage>
</organism>